<dbReference type="InterPro" id="IPR025110">
    <property type="entry name" value="AMP-bd_C"/>
</dbReference>
<dbReference type="PANTHER" id="PTHR43767:SF8">
    <property type="entry name" value="LONG-CHAIN-FATTY-ACID--COA LIGASE"/>
    <property type="match status" value="1"/>
</dbReference>
<evidence type="ECO:0000256" key="3">
    <source>
        <dbReference type="ARBA" id="ARBA00022598"/>
    </source>
</evidence>
<keyword evidence="5" id="KW-0067">ATP-binding</keyword>
<dbReference type="EMBL" id="PIET01001875">
    <property type="protein sequence ID" value="PLM46937.1"/>
    <property type="molecule type" value="Genomic_DNA"/>
</dbReference>
<comment type="caution">
    <text evidence="9">The sequence shown here is derived from an EMBL/GenBank/DDBJ whole genome shotgun (WGS) entry which is preliminary data.</text>
</comment>
<reference evidence="9 10" key="2">
    <citation type="submission" date="2018-01" db="EMBL/GenBank/DDBJ databases">
        <title>Genomic study of Klebsiella pneumoniae.</title>
        <authorList>
            <person name="Yang Y."/>
            <person name="Bicalho R."/>
        </authorList>
    </citation>
    <scope>NUCLEOTIDE SEQUENCE [LARGE SCALE GENOMIC DNA]</scope>
    <source>
        <strain evidence="9 10">A2</strain>
    </source>
</reference>
<keyword evidence="4" id="KW-0547">Nucleotide-binding</keyword>
<proteinExistence type="inferred from homology"/>
<evidence type="ECO:0000256" key="2">
    <source>
        <dbReference type="ARBA" id="ARBA00006432"/>
    </source>
</evidence>
<sequence>VVMQHAGVQEVAAVGVPSGSSGEAVKIFVVKKDPALTEEMLIAFCRRQLTGYKVPKLVEFRDELPKSNVGKILRRELRDEARAKVDNKA</sequence>
<evidence type="ECO:0000256" key="5">
    <source>
        <dbReference type="ARBA" id="ARBA00022840"/>
    </source>
</evidence>
<evidence type="ECO:0000256" key="7">
    <source>
        <dbReference type="ARBA" id="ARBA00026121"/>
    </source>
</evidence>
<evidence type="ECO:0000259" key="8">
    <source>
        <dbReference type="Pfam" id="PF13193"/>
    </source>
</evidence>
<keyword evidence="3 9" id="KW-0436">Ligase</keyword>
<evidence type="ECO:0000256" key="1">
    <source>
        <dbReference type="ARBA" id="ARBA00001946"/>
    </source>
</evidence>
<dbReference type="EC" id="6.2.1.3" evidence="7"/>
<dbReference type="PANTHER" id="PTHR43767">
    <property type="entry name" value="LONG-CHAIN-FATTY-ACID--COA LIGASE"/>
    <property type="match status" value="1"/>
</dbReference>
<dbReference type="Pfam" id="PF13193">
    <property type="entry name" value="AMP-binding_C"/>
    <property type="match status" value="1"/>
</dbReference>
<dbReference type="Gene3D" id="3.30.300.30">
    <property type="match status" value="1"/>
</dbReference>
<dbReference type="InterPro" id="IPR045851">
    <property type="entry name" value="AMP-bd_C_sf"/>
</dbReference>
<evidence type="ECO:0000256" key="4">
    <source>
        <dbReference type="ARBA" id="ARBA00022741"/>
    </source>
</evidence>
<feature type="domain" description="AMP-binding enzyme C-terminal" evidence="8">
    <location>
        <begin position="1"/>
        <end position="71"/>
    </location>
</feature>
<keyword evidence="6" id="KW-0460">Magnesium</keyword>
<name>A0A2J4Y881_9ENTR</name>
<reference evidence="9 10" key="1">
    <citation type="submission" date="2017-11" db="EMBL/GenBank/DDBJ databases">
        <authorList>
            <person name="Han C.G."/>
        </authorList>
    </citation>
    <scope>NUCLEOTIDE SEQUENCE [LARGE SCALE GENOMIC DNA]</scope>
    <source>
        <strain evidence="9 10">A2</strain>
    </source>
</reference>
<gene>
    <name evidence="9" type="ORF">CWM85_35190</name>
</gene>
<protein>
    <recommendedName>
        <fullName evidence="7">long-chain-fatty-acid--CoA ligase</fullName>
        <ecNumber evidence="7">6.2.1.3</ecNumber>
    </recommendedName>
</protein>
<evidence type="ECO:0000313" key="9">
    <source>
        <dbReference type="EMBL" id="PLM46937.1"/>
    </source>
</evidence>
<feature type="non-terminal residue" evidence="9">
    <location>
        <position position="1"/>
    </location>
</feature>
<comment type="similarity">
    <text evidence="2">Belongs to the ATP-dependent AMP-binding enzyme family.</text>
</comment>
<evidence type="ECO:0000256" key="6">
    <source>
        <dbReference type="ARBA" id="ARBA00022842"/>
    </source>
</evidence>
<dbReference type="AlphaFoldDB" id="A0A2J4Y881"/>
<dbReference type="GO" id="GO:0004467">
    <property type="term" value="F:long-chain fatty acid-CoA ligase activity"/>
    <property type="evidence" value="ECO:0007669"/>
    <property type="project" value="UniProtKB-EC"/>
</dbReference>
<dbReference type="Proteomes" id="UP000234661">
    <property type="component" value="Unassembled WGS sequence"/>
</dbReference>
<organism evidence="9 10">
    <name type="scientific">Klebsiella michiganensis</name>
    <dbReference type="NCBI Taxonomy" id="1134687"/>
    <lineage>
        <taxon>Bacteria</taxon>
        <taxon>Pseudomonadati</taxon>
        <taxon>Pseudomonadota</taxon>
        <taxon>Gammaproteobacteria</taxon>
        <taxon>Enterobacterales</taxon>
        <taxon>Enterobacteriaceae</taxon>
        <taxon>Klebsiella/Raoultella group</taxon>
        <taxon>Klebsiella</taxon>
    </lineage>
</organism>
<dbReference type="SUPFAM" id="SSF56801">
    <property type="entry name" value="Acetyl-CoA synthetase-like"/>
    <property type="match status" value="1"/>
</dbReference>
<dbReference type="FunFam" id="3.30.300.30:FF:000006">
    <property type="entry name" value="Long-chain-fatty-acid--CoA ligase FadD"/>
    <property type="match status" value="1"/>
</dbReference>
<dbReference type="InterPro" id="IPR050237">
    <property type="entry name" value="ATP-dep_AMP-bd_enzyme"/>
</dbReference>
<evidence type="ECO:0000313" key="10">
    <source>
        <dbReference type="Proteomes" id="UP000234661"/>
    </source>
</evidence>
<accession>A0A2J4Y881</accession>
<dbReference type="GO" id="GO:0005524">
    <property type="term" value="F:ATP binding"/>
    <property type="evidence" value="ECO:0007669"/>
    <property type="project" value="UniProtKB-KW"/>
</dbReference>
<comment type="cofactor">
    <cofactor evidence="1">
        <name>Mg(2+)</name>
        <dbReference type="ChEBI" id="CHEBI:18420"/>
    </cofactor>
</comment>